<dbReference type="EMBL" id="JACGWL010000537">
    <property type="protein sequence ID" value="KAK4383649.1"/>
    <property type="molecule type" value="Genomic_DNA"/>
</dbReference>
<comment type="cofactor">
    <cofactor evidence="1">
        <name>heme</name>
        <dbReference type="ChEBI" id="CHEBI:30413"/>
    </cofactor>
</comment>
<evidence type="ECO:0000313" key="9">
    <source>
        <dbReference type="Proteomes" id="UP001289374"/>
    </source>
</evidence>
<dbReference type="PRINTS" id="PR00385">
    <property type="entry name" value="P450"/>
</dbReference>
<evidence type="ECO:0000313" key="8">
    <source>
        <dbReference type="EMBL" id="KAK4383649.1"/>
    </source>
</evidence>
<proteinExistence type="inferred from homology"/>
<comment type="similarity">
    <text evidence="3">Belongs to the cytochrome P450 family.</text>
</comment>
<evidence type="ECO:0000256" key="6">
    <source>
        <dbReference type="ARBA" id="ARBA00023004"/>
    </source>
</evidence>
<name>A0AAE1W0W9_9LAMI</name>
<evidence type="ECO:0000256" key="4">
    <source>
        <dbReference type="ARBA" id="ARBA00022723"/>
    </source>
</evidence>
<dbReference type="InterPro" id="IPR002401">
    <property type="entry name" value="Cyt_P450_E_grp-I"/>
</dbReference>
<evidence type="ECO:0000256" key="7">
    <source>
        <dbReference type="SAM" id="Phobius"/>
    </source>
</evidence>
<evidence type="ECO:0000256" key="5">
    <source>
        <dbReference type="ARBA" id="ARBA00023002"/>
    </source>
</evidence>
<dbReference type="SUPFAM" id="SSF48264">
    <property type="entry name" value="Cytochrome P450"/>
    <property type="match status" value="1"/>
</dbReference>
<dbReference type="GO" id="GO:0004497">
    <property type="term" value="F:monooxygenase activity"/>
    <property type="evidence" value="ECO:0007669"/>
    <property type="project" value="InterPro"/>
</dbReference>
<feature type="transmembrane region" description="Helical" evidence="7">
    <location>
        <begin position="15"/>
        <end position="33"/>
    </location>
</feature>
<keyword evidence="9" id="KW-1185">Reference proteome</keyword>
<dbReference type="Proteomes" id="UP001289374">
    <property type="component" value="Unassembled WGS sequence"/>
</dbReference>
<keyword evidence="5" id="KW-0560">Oxidoreductase</keyword>
<protein>
    <submittedName>
        <fullName evidence="8">Cytochrome</fullName>
    </submittedName>
</protein>
<keyword evidence="6" id="KW-0408">Iron</keyword>
<dbReference type="GO" id="GO:0005506">
    <property type="term" value="F:iron ion binding"/>
    <property type="evidence" value="ECO:0007669"/>
    <property type="project" value="InterPro"/>
</dbReference>
<keyword evidence="7" id="KW-0472">Membrane</keyword>
<evidence type="ECO:0000256" key="1">
    <source>
        <dbReference type="ARBA" id="ARBA00001971"/>
    </source>
</evidence>
<comment type="subcellular location">
    <subcellularLocation>
        <location evidence="2">Membrane</location>
        <topology evidence="2">Single-pass membrane protein</topology>
    </subcellularLocation>
</comment>
<keyword evidence="7" id="KW-1133">Transmembrane helix</keyword>
<dbReference type="PRINTS" id="PR00463">
    <property type="entry name" value="EP450I"/>
</dbReference>
<evidence type="ECO:0000256" key="3">
    <source>
        <dbReference type="ARBA" id="ARBA00010617"/>
    </source>
</evidence>
<dbReference type="GO" id="GO:0016705">
    <property type="term" value="F:oxidoreductase activity, acting on paired donors, with incorporation or reduction of molecular oxygen"/>
    <property type="evidence" value="ECO:0007669"/>
    <property type="project" value="InterPro"/>
</dbReference>
<dbReference type="PANTHER" id="PTHR24296">
    <property type="entry name" value="CYTOCHROME P450"/>
    <property type="match status" value="1"/>
</dbReference>
<dbReference type="GO" id="GO:0020037">
    <property type="term" value="F:heme binding"/>
    <property type="evidence" value="ECO:0007669"/>
    <property type="project" value="InterPro"/>
</dbReference>
<evidence type="ECO:0000256" key="2">
    <source>
        <dbReference type="ARBA" id="ARBA00004167"/>
    </source>
</evidence>
<keyword evidence="7" id="KW-0812">Transmembrane</keyword>
<accession>A0AAE1W0W9</accession>
<dbReference type="Pfam" id="PF00067">
    <property type="entry name" value="p450"/>
    <property type="match status" value="2"/>
</dbReference>
<reference evidence="8" key="1">
    <citation type="submission" date="2020-06" db="EMBL/GenBank/DDBJ databases">
        <authorList>
            <person name="Li T."/>
            <person name="Hu X."/>
            <person name="Zhang T."/>
            <person name="Song X."/>
            <person name="Zhang H."/>
            <person name="Dai N."/>
            <person name="Sheng W."/>
            <person name="Hou X."/>
            <person name="Wei L."/>
        </authorList>
    </citation>
    <scope>NUCLEOTIDE SEQUENCE</scope>
    <source>
        <strain evidence="8">K16</strain>
        <tissue evidence="8">Leaf</tissue>
    </source>
</reference>
<gene>
    <name evidence="8" type="ORF">Sango_2756300</name>
</gene>
<dbReference type="GO" id="GO:0016020">
    <property type="term" value="C:membrane"/>
    <property type="evidence" value="ECO:0007669"/>
    <property type="project" value="UniProtKB-SubCell"/>
</dbReference>
<dbReference type="InterPro" id="IPR036396">
    <property type="entry name" value="Cyt_P450_sf"/>
</dbReference>
<reference evidence="8" key="2">
    <citation type="journal article" date="2024" name="Plant">
        <title>Genomic evolution and insights into agronomic trait innovations of Sesamum species.</title>
        <authorList>
            <person name="Miao H."/>
            <person name="Wang L."/>
            <person name="Qu L."/>
            <person name="Liu H."/>
            <person name="Sun Y."/>
            <person name="Le M."/>
            <person name="Wang Q."/>
            <person name="Wei S."/>
            <person name="Zheng Y."/>
            <person name="Lin W."/>
            <person name="Duan Y."/>
            <person name="Cao H."/>
            <person name="Xiong S."/>
            <person name="Wang X."/>
            <person name="Wei L."/>
            <person name="Li C."/>
            <person name="Ma Q."/>
            <person name="Ju M."/>
            <person name="Zhao R."/>
            <person name="Li G."/>
            <person name="Mu C."/>
            <person name="Tian Q."/>
            <person name="Mei H."/>
            <person name="Zhang T."/>
            <person name="Gao T."/>
            <person name="Zhang H."/>
        </authorList>
    </citation>
    <scope>NUCLEOTIDE SEQUENCE</scope>
    <source>
        <strain evidence="8">K16</strain>
    </source>
</reference>
<sequence>MNIAPMGFFLHPKSAAVAFLAVVVSVLIVRRVLLPRKQGKKQHHPVGGTIFDQLINFSRLHDYMTDLAAKHKTYRLIAPFRSEVYTSDPANVEYILKTKFDNYGKGWYNYSILNDLLGDGIFTVDGDKWRAQRKVSSHEFSARAIRDVSAVVFKKNAVKLADIVTEAVVSNQPIDIQMHPEKEDVLSRFLQLSEANPKYLRDIILNFVMAGKDTTATTLSWFFYILCKNQLVQEKAAQEIKEATASNQAADMSEFAASVSEEALEKMHYLHAAVTETLRLYPPVPAAGPRICLGKEFAYRQMKIFSAVLLRFFVFKLSDESKAVKYRTMINLHVDGGLSVVAFDRSDDGSE</sequence>
<organism evidence="8 9">
    <name type="scientific">Sesamum angolense</name>
    <dbReference type="NCBI Taxonomy" id="2727404"/>
    <lineage>
        <taxon>Eukaryota</taxon>
        <taxon>Viridiplantae</taxon>
        <taxon>Streptophyta</taxon>
        <taxon>Embryophyta</taxon>
        <taxon>Tracheophyta</taxon>
        <taxon>Spermatophyta</taxon>
        <taxon>Magnoliopsida</taxon>
        <taxon>eudicotyledons</taxon>
        <taxon>Gunneridae</taxon>
        <taxon>Pentapetalae</taxon>
        <taxon>asterids</taxon>
        <taxon>lamiids</taxon>
        <taxon>Lamiales</taxon>
        <taxon>Pedaliaceae</taxon>
        <taxon>Sesamum</taxon>
    </lineage>
</organism>
<dbReference type="AlphaFoldDB" id="A0AAE1W0W9"/>
<keyword evidence="4" id="KW-0479">Metal-binding</keyword>
<dbReference type="Gene3D" id="1.10.630.10">
    <property type="entry name" value="Cytochrome P450"/>
    <property type="match status" value="3"/>
</dbReference>
<dbReference type="InterPro" id="IPR001128">
    <property type="entry name" value="Cyt_P450"/>
</dbReference>
<comment type="caution">
    <text evidence="8">The sequence shown here is derived from an EMBL/GenBank/DDBJ whole genome shotgun (WGS) entry which is preliminary data.</text>
</comment>